<dbReference type="InterPro" id="IPR023035">
    <property type="entry name" value="Ribosomal_uS9_bac/plastid"/>
</dbReference>
<dbReference type="EMBL" id="CM004400">
    <property type="protein sequence ID" value="OAY30351.1"/>
    <property type="molecule type" value="Genomic_DNA"/>
</dbReference>
<dbReference type="GO" id="GO:0003735">
    <property type="term" value="F:structural constituent of ribosome"/>
    <property type="evidence" value="ECO:0000318"/>
    <property type="project" value="GO_Central"/>
</dbReference>
<dbReference type="InterPro" id="IPR000754">
    <property type="entry name" value="Ribosomal_uS9"/>
</dbReference>
<feature type="compositionally biased region" description="Acidic residues" evidence="5">
    <location>
        <begin position="93"/>
        <end position="108"/>
    </location>
</feature>
<organism evidence="6 7">
    <name type="scientific">Manihot esculenta</name>
    <name type="common">Cassava</name>
    <name type="synonym">Jatropha manihot</name>
    <dbReference type="NCBI Taxonomy" id="3983"/>
    <lineage>
        <taxon>Eukaryota</taxon>
        <taxon>Viridiplantae</taxon>
        <taxon>Streptophyta</taxon>
        <taxon>Embryophyta</taxon>
        <taxon>Tracheophyta</taxon>
        <taxon>Spermatophyta</taxon>
        <taxon>Magnoliopsida</taxon>
        <taxon>eudicotyledons</taxon>
        <taxon>Gunneridae</taxon>
        <taxon>Pentapetalae</taxon>
        <taxon>rosids</taxon>
        <taxon>fabids</taxon>
        <taxon>Malpighiales</taxon>
        <taxon>Euphorbiaceae</taxon>
        <taxon>Crotonoideae</taxon>
        <taxon>Manihoteae</taxon>
        <taxon>Manihot</taxon>
    </lineage>
</organism>
<protein>
    <recommendedName>
        <fullName evidence="8">30S ribosomal protein S9</fullName>
    </recommendedName>
</protein>
<evidence type="ECO:0000256" key="2">
    <source>
        <dbReference type="ARBA" id="ARBA00022980"/>
    </source>
</evidence>
<keyword evidence="3 4" id="KW-0687">Ribonucleoprotein</keyword>
<dbReference type="SUPFAM" id="SSF54211">
    <property type="entry name" value="Ribosomal protein S5 domain 2-like"/>
    <property type="match status" value="1"/>
</dbReference>
<reference evidence="7" key="1">
    <citation type="journal article" date="2016" name="Nat. Biotechnol.">
        <title>Sequencing wild and cultivated cassava and related species reveals extensive interspecific hybridization and genetic diversity.</title>
        <authorList>
            <person name="Bredeson J.V."/>
            <person name="Lyons J.B."/>
            <person name="Prochnik S.E."/>
            <person name="Wu G.A."/>
            <person name="Ha C.M."/>
            <person name="Edsinger-Gonzales E."/>
            <person name="Grimwood J."/>
            <person name="Schmutz J."/>
            <person name="Rabbi I.Y."/>
            <person name="Egesi C."/>
            <person name="Nauluvula P."/>
            <person name="Lebot V."/>
            <person name="Ndunguru J."/>
            <person name="Mkamilo G."/>
            <person name="Bart R.S."/>
            <person name="Setter T.L."/>
            <person name="Gleadow R.M."/>
            <person name="Kulakow P."/>
            <person name="Ferguson M.E."/>
            <person name="Rounsley S."/>
            <person name="Rokhsar D.S."/>
        </authorList>
    </citation>
    <scope>NUCLEOTIDE SEQUENCE [LARGE SCALE GENOMIC DNA]</scope>
    <source>
        <strain evidence="7">cv. AM560-2</strain>
    </source>
</reference>
<dbReference type="Gramene" id="Manes.14G023800.4.v8.1">
    <property type="protein sequence ID" value="Manes.14G023800.4.v8.1.CDS"/>
    <property type="gene ID" value="Manes.14G023800.v8.1"/>
</dbReference>
<dbReference type="AlphaFoldDB" id="A0A2C9UJ52"/>
<dbReference type="Gene3D" id="3.30.230.10">
    <property type="match status" value="1"/>
</dbReference>
<dbReference type="HAMAP" id="MF_00532_B">
    <property type="entry name" value="Ribosomal_uS9_B"/>
    <property type="match status" value="1"/>
</dbReference>
<dbReference type="PANTHER" id="PTHR21569:SF1">
    <property type="entry name" value="SMALL RIBOSOMAL SUBUNIT PROTEIN US9M"/>
    <property type="match status" value="1"/>
</dbReference>
<dbReference type="NCBIfam" id="NF001099">
    <property type="entry name" value="PRK00132.1"/>
    <property type="match status" value="1"/>
</dbReference>
<comment type="caution">
    <text evidence="6">The sequence shown here is derived from an EMBL/GenBank/DDBJ whole genome shotgun (WGS) entry which is preliminary data.</text>
</comment>
<accession>A0A2C9UJ52</accession>
<keyword evidence="7" id="KW-1185">Reference proteome</keyword>
<name>A0A2C9UJ52_MANES</name>
<feature type="compositionally biased region" description="Basic and acidic residues" evidence="5">
    <location>
        <begin position="109"/>
        <end position="119"/>
    </location>
</feature>
<evidence type="ECO:0008006" key="8">
    <source>
        <dbReference type="Google" id="ProtNLM"/>
    </source>
</evidence>
<dbReference type="Pfam" id="PF00380">
    <property type="entry name" value="Ribosomal_S9"/>
    <property type="match status" value="1"/>
</dbReference>
<dbReference type="OMA" id="GLWDINC"/>
<evidence type="ECO:0000313" key="6">
    <source>
        <dbReference type="EMBL" id="OAY30351.1"/>
    </source>
</evidence>
<evidence type="ECO:0000256" key="4">
    <source>
        <dbReference type="RuleBase" id="RU003815"/>
    </source>
</evidence>
<sequence length="398" mass="44595">MLSRLLPKASYLRFLSNISSKSHLYPLPPHKSNFTLLIRPFSTNHGNGNNNNNDKDQYTSNVWKLSRESDENFNSLFTEDSNDGLSGISDSPAAEEESWLEEKGDDDGRDIFDGIEKDSGALTGADGGNEWLNSEEYKMWSLDEGDEKKDNVFDIEEIAPDAGETSSGISVERDQIEDPKMLEKEEKELTAVLKGPNRAFGDLIAASGITDAMLDSLIALKDFEGVEGLPPLSEIEDMRYEKNTRKSTRAEIERRKQEEVAKARVRQVDDKGRAYGTGRRKCSVARVWIQPGDGKFLVNDKQFDVYFPMLDHRAALLRPLNETKTLGLWDVNCTVQGGGVSGQVGAIQLGIGRALQNWEPDLRPPLRSAGFLTRDPRVVERKKPGKAKARKSFQWVKR</sequence>
<dbReference type="Proteomes" id="UP000091857">
    <property type="component" value="Chromosome 14"/>
</dbReference>
<dbReference type="FunFam" id="3.30.230.10:FF:000034">
    <property type="entry name" value="30S ribosomal protein S9"/>
    <property type="match status" value="1"/>
</dbReference>
<dbReference type="InterPro" id="IPR020568">
    <property type="entry name" value="Ribosomal_Su5_D2-typ_SF"/>
</dbReference>
<keyword evidence="2 4" id="KW-0689">Ribosomal protein</keyword>
<dbReference type="GO" id="GO:0006412">
    <property type="term" value="P:translation"/>
    <property type="evidence" value="ECO:0007669"/>
    <property type="project" value="InterPro"/>
</dbReference>
<feature type="region of interest" description="Disordered" evidence="5">
    <location>
        <begin position="74"/>
        <end position="128"/>
    </location>
</feature>
<dbReference type="PANTHER" id="PTHR21569">
    <property type="entry name" value="RIBOSOMAL PROTEIN S9"/>
    <property type="match status" value="1"/>
</dbReference>
<dbReference type="STRING" id="3983.A0A2C9UJ52"/>
<evidence type="ECO:0000256" key="1">
    <source>
        <dbReference type="ARBA" id="ARBA00005251"/>
    </source>
</evidence>
<evidence type="ECO:0000256" key="5">
    <source>
        <dbReference type="SAM" id="MobiDB-lite"/>
    </source>
</evidence>
<proteinExistence type="inferred from homology"/>
<evidence type="ECO:0000313" key="7">
    <source>
        <dbReference type="Proteomes" id="UP000091857"/>
    </source>
</evidence>
<dbReference type="GO" id="GO:0022627">
    <property type="term" value="C:cytosolic small ribosomal subunit"/>
    <property type="evidence" value="ECO:0000318"/>
    <property type="project" value="GO_Central"/>
</dbReference>
<dbReference type="GO" id="GO:0003723">
    <property type="term" value="F:RNA binding"/>
    <property type="evidence" value="ECO:0000318"/>
    <property type="project" value="GO_Central"/>
</dbReference>
<comment type="similarity">
    <text evidence="1 4">Belongs to the universal ribosomal protein uS9 family.</text>
</comment>
<dbReference type="PROSITE" id="PS00360">
    <property type="entry name" value="RIBOSOMAL_S9"/>
    <property type="match status" value="1"/>
</dbReference>
<dbReference type="OrthoDB" id="10254627at2759"/>
<gene>
    <name evidence="6" type="ORF">MANES_14G023800v8</name>
</gene>
<dbReference type="InterPro" id="IPR020574">
    <property type="entry name" value="Ribosomal_uS9_CS"/>
</dbReference>
<dbReference type="InterPro" id="IPR014721">
    <property type="entry name" value="Ribsml_uS5_D2-typ_fold_subgr"/>
</dbReference>
<evidence type="ECO:0000256" key="3">
    <source>
        <dbReference type="ARBA" id="ARBA00023274"/>
    </source>
</evidence>